<evidence type="ECO:0000313" key="2">
    <source>
        <dbReference type="Proteomes" id="UP000434276"/>
    </source>
</evidence>
<dbReference type="Proteomes" id="UP000434276">
    <property type="component" value="Unassembled WGS sequence"/>
</dbReference>
<name>A0A5S9WSJ4_ARATH</name>
<dbReference type="Gene3D" id="2.60.120.620">
    <property type="entry name" value="q2cbj1_9rhob like domain"/>
    <property type="match status" value="1"/>
</dbReference>
<protein>
    <recommendedName>
        <fullName evidence="3">2-oxoglutarate (2OG) and Fe(II)-dependent oxygenase superfamily protein</fullName>
    </recommendedName>
</protein>
<dbReference type="PANTHER" id="PTHR14049">
    <property type="entry name" value="LEPRECAN 1"/>
    <property type="match status" value="1"/>
</dbReference>
<dbReference type="EMBL" id="CACSHJ010000087">
    <property type="protein sequence ID" value="CAA0322972.1"/>
    <property type="molecule type" value="Genomic_DNA"/>
</dbReference>
<dbReference type="PANTHER" id="PTHR14049:SF9">
    <property type="entry name" value="PROCOLLAGEN-PROLINE 3-DIOXYGENASE"/>
    <property type="match status" value="1"/>
</dbReference>
<accession>A0A5S9WSJ4</accession>
<reference evidence="1 2" key="1">
    <citation type="submission" date="2019-12" db="EMBL/GenBank/DDBJ databases">
        <authorList>
            <person name="Jiao W.-B."/>
            <person name="Schneeberger K."/>
        </authorList>
    </citation>
    <scope>NUCLEOTIDE SEQUENCE [LARGE SCALE GENOMIC DNA]</scope>
    <source>
        <strain evidence="2">cv. C24</strain>
    </source>
</reference>
<dbReference type="OrthoDB" id="427071at2759"/>
<dbReference type="AlphaFoldDB" id="A0A5S9WSJ4"/>
<evidence type="ECO:0000313" key="1">
    <source>
        <dbReference type="EMBL" id="CAA0322972.1"/>
    </source>
</evidence>
<proteinExistence type="predicted"/>
<dbReference type="GO" id="GO:0032963">
    <property type="term" value="P:collagen metabolic process"/>
    <property type="evidence" value="ECO:0007669"/>
    <property type="project" value="InterPro"/>
</dbReference>
<dbReference type="InterPro" id="IPR039575">
    <property type="entry name" value="P3H"/>
</dbReference>
<dbReference type="ExpressionAtlas" id="A0A5S9WSJ4">
    <property type="expression patterns" value="baseline and differential"/>
</dbReference>
<sequence length="369" mass="41685">MSEKVHPRLILHNFLSPAECKELEFIHKSSSTIGYRPNVFSTTLSHLIATNSPHLIIPFVSIRERLKEKIEETFGCEYELFIEFTGLISWCKGASIGWHSDDNRSYLKQRDFASGEPVTVAPTAGDVIMYTADDRNIHSVDEVTDGERLTLALWFSRDSSHDEDAKLLSRLSQCTSHEVCLPLPASTNMYWFCPHQDASNQNLCFDICVARLHLLGFDVHSLQGEDHSMDTSELLMGPLQLAKGGKLLTQKFANILHALQIVQFYHWKASKLVTSNVENDTLEEVKPMSQPQVETINALKSVFLPDENLVTTIFGYSCSDEDRKDSLDLTGIALAVTSWEEYSCKLLKELISSLPQWKTYQTIHNVESA</sequence>
<gene>
    <name evidence="1" type="ORF">C24_LOCUS5717</name>
</gene>
<organism evidence="1 2">
    <name type="scientific">Arabidopsis thaliana</name>
    <name type="common">Mouse-ear cress</name>
    <dbReference type="NCBI Taxonomy" id="3702"/>
    <lineage>
        <taxon>Eukaryota</taxon>
        <taxon>Viridiplantae</taxon>
        <taxon>Streptophyta</taxon>
        <taxon>Embryophyta</taxon>
        <taxon>Tracheophyta</taxon>
        <taxon>Spermatophyta</taxon>
        <taxon>Magnoliopsida</taxon>
        <taxon>eudicotyledons</taxon>
        <taxon>Gunneridae</taxon>
        <taxon>Pentapetalae</taxon>
        <taxon>rosids</taxon>
        <taxon>malvids</taxon>
        <taxon>Brassicales</taxon>
        <taxon>Brassicaceae</taxon>
        <taxon>Camelineae</taxon>
        <taxon>Arabidopsis</taxon>
    </lineage>
</organism>
<evidence type="ECO:0008006" key="3">
    <source>
        <dbReference type="Google" id="ProtNLM"/>
    </source>
</evidence>